<organism evidence="1 2">
    <name type="scientific">Stereocaulon virgatum</name>
    <dbReference type="NCBI Taxonomy" id="373712"/>
    <lineage>
        <taxon>Eukaryota</taxon>
        <taxon>Fungi</taxon>
        <taxon>Dikarya</taxon>
        <taxon>Ascomycota</taxon>
        <taxon>Pezizomycotina</taxon>
        <taxon>Lecanoromycetes</taxon>
        <taxon>OSLEUM clade</taxon>
        <taxon>Lecanoromycetidae</taxon>
        <taxon>Lecanorales</taxon>
        <taxon>Lecanorineae</taxon>
        <taxon>Stereocaulaceae</taxon>
        <taxon>Stereocaulon</taxon>
    </lineage>
</organism>
<accession>A0ABR4AC39</accession>
<comment type="caution">
    <text evidence="1">The sequence shown here is derived from an EMBL/GenBank/DDBJ whole genome shotgun (WGS) entry which is preliminary data.</text>
</comment>
<gene>
    <name evidence="1" type="ORF">N7G274_004103</name>
</gene>
<sequence>MTPVAADVAVPPFMPIHHHLQCQGLIPPNLRIRSKVIMTLWAVSLKSLIYGCLKIVHDRIIFDAVRALTSISLKARAQRSLIIENTSLYLGCANHAFTGARSARKETHGIEDSSTIGACVVFCECLCRFSCIPSRASSCTGRFQEINKRIQKKTYQKNSSDF</sequence>
<evidence type="ECO:0000313" key="2">
    <source>
        <dbReference type="Proteomes" id="UP001590950"/>
    </source>
</evidence>
<evidence type="ECO:0000313" key="1">
    <source>
        <dbReference type="EMBL" id="KAL2043044.1"/>
    </source>
</evidence>
<name>A0ABR4AC39_9LECA</name>
<proteinExistence type="predicted"/>
<protein>
    <submittedName>
        <fullName evidence="1">Uncharacterized protein</fullName>
    </submittedName>
</protein>
<reference evidence="1 2" key="1">
    <citation type="submission" date="2024-09" db="EMBL/GenBank/DDBJ databases">
        <title>Rethinking Asexuality: The Enigmatic Case of Functional Sexual Genes in Lepraria (Stereocaulaceae).</title>
        <authorList>
            <person name="Doellman M."/>
            <person name="Sun Y."/>
            <person name="Barcenas-Pena A."/>
            <person name="Lumbsch H.T."/>
            <person name="Grewe F."/>
        </authorList>
    </citation>
    <scope>NUCLEOTIDE SEQUENCE [LARGE SCALE GENOMIC DNA]</scope>
    <source>
        <strain evidence="1 2">Mercado 3170</strain>
    </source>
</reference>
<dbReference type="Proteomes" id="UP001590950">
    <property type="component" value="Unassembled WGS sequence"/>
</dbReference>
<keyword evidence="2" id="KW-1185">Reference proteome</keyword>
<dbReference type="EMBL" id="JBEFKJ010000012">
    <property type="protein sequence ID" value="KAL2043044.1"/>
    <property type="molecule type" value="Genomic_DNA"/>
</dbReference>